<feature type="domain" description="NADP-dependent oxidoreductase" evidence="7">
    <location>
        <begin position="18"/>
        <end position="280"/>
    </location>
</feature>
<evidence type="ECO:0000259" key="7">
    <source>
        <dbReference type="Pfam" id="PF00248"/>
    </source>
</evidence>
<organism evidence="8 9">
    <name type="scientific">Gigaspora rosea</name>
    <dbReference type="NCBI Taxonomy" id="44941"/>
    <lineage>
        <taxon>Eukaryota</taxon>
        <taxon>Fungi</taxon>
        <taxon>Fungi incertae sedis</taxon>
        <taxon>Mucoromycota</taxon>
        <taxon>Glomeromycotina</taxon>
        <taxon>Glomeromycetes</taxon>
        <taxon>Diversisporales</taxon>
        <taxon>Gigasporaceae</taxon>
        <taxon>Gigaspora</taxon>
    </lineage>
</organism>
<feature type="active site" description="Proton donor" evidence="4">
    <location>
        <position position="52"/>
    </location>
</feature>
<evidence type="ECO:0000313" key="9">
    <source>
        <dbReference type="Proteomes" id="UP000266673"/>
    </source>
</evidence>
<dbReference type="Gene3D" id="3.20.20.100">
    <property type="entry name" value="NADP-dependent oxidoreductase domain"/>
    <property type="match status" value="1"/>
</dbReference>
<keyword evidence="9" id="KW-1185">Reference proteome</keyword>
<dbReference type="PROSITE" id="PS00798">
    <property type="entry name" value="ALDOKETO_REDUCTASE_1"/>
    <property type="match status" value="1"/>
</dbReference>
<dbReference type="PIRSF" id="PIRSF000097">
    <property type="entry name" value="AKR"/>
    <property type="match status" value="1"/>
</dbReference>
<name>A0A397UFV2_9GLOM</name>
<dbReference type="InterPro" id="IPR023210">
    <property type="entry name" value="NADP_OxRdtase_dom"/>
</dbReference>
<dbReference type="PANTHER" id="PTHR43827:SF3">
    <property type="entry name" value="NADP-DEPENDENT OXIDOREDUCTASE DOMAIN-CONTAINING PROTEIN"/>
    <property type="match status" value="1"/>
</dbReference>
<dbReference type="GO" id="GO:0016616">
    <property type="term" value="F:oxidoreductase activity, acting on the CH-OH group of donors, NAD or NADP as acceptor"/>
    <property type="evidence" value="ECO:0007669"/>
    <property type="project" value="UniProtKB-ARBA"/>
</dbReference>
<dbReference type="SUPFAM" id="SSF51430">
    <property type="entry name" value="NAD(P)-linked oxidoreductase"/>
    <property type="match status" value="1"/>
</dbReference>
<dbReference type="FunFam" id="3.20.20.100:FF:000015">
    <property type="entry name" value="Oxidoreductase, aldo/keto reductase family"/>
    <property type="match status" value="1"/>
</dbReference>
<dbReference type="PRINTS" id="PR00069">
    <property type="entry name" value="ALDKETRDTASE"/>
</dbReference>
<dbReference type="PROSITE" id="PS00063">
    <property type="entry name" value="ALDOKETO_REDUCTASE_3"/>
    <property type="match status" value="1"/>
</dbReference>
<evidence type="ECO:0000313" key="8">
    <source>
        <dbReference type="EMBL" id="RIB06036.1"/>
    </source>
</evidence>
<proteinExistence type="inferred from homology"/>
<protein>
    <submittedName>
        <fullName evidence="8">Putative aldo-keto reductase</fullName>
    </submittedName>
</protein>
<evidence type="ECO:0000256" key="4">
    <source>
        <dbReference type="PIRSR" id="PIRSR000097-1"/>
    </source>
</evidence>
<keyword evidence="2" id="KW-0521">NADP</keyword>
<accession>A0A397UFV2</accession>
<dbReference type="EMBL" id="QKWP01001878">
    <property type="protein sequence ID" value="RIB06036.1"/>
    <property type="molecule type" value="Genomic_DNA"/>
</dbReference>
<dbReference type="OrthoDB" id="416253at2759"/>
<reference evidence="8 9" key="1">
    <citation type="submission" date="2018-06" db="EMBL/GenBank/DDBJ databases">
        <title>Comparative genomics reveals the genomic features of Rhizophagus irregularis, R. cerebriforme, R. diaphanum and Gigaspora rosea, and their symbiotic lifestyle signature.</title>
        <authorList>
            <person name="Morin E."/>
            <person name="San Clemente H."/>
            <person name="Chen E.C.H."/>
            <person name="De La Providencia I."/>
            <person name="Hainaut M."/>
            <person name="Kuo A."/>
            <person name="Kohler A."/>
            <person name="Murat C."/>
            <person name="Tang N."/>
            <person name="Roy S."/>
            <person name="Loubradou J."/>
            <person name="Henrissat B."/>
            <person name="Grigoriev I.V."/>
            <person name="Corradi N."/>
            <person name="Roux C."/>
            <person name="Martin F.M."/>
        </authorList>
    </citation>
    <scope>NUCLEOTIDE SEQUENCE [LARGE SCALE GENOMIC DNA]</scope>
    <source>
        <strain evidence="8 9">DAOM 194757</strain>
    </source>
</reference>
<dbReference type="InterPro" id="IPR036812">
    <property type="entry name" value="NAD(P)_OxRdtase_dom_sf"/>
</dbReference>
<dbReference type="PROSITE" id="PS00062">
    <property type="entry name" value="ALDOKETO_REDUCTASE_2"/>
    <property type="match status" value="1"/>
</dbReference>
<evidence type="ECO:0000256" key="1">
    <source>
        <dbReference type="ARBA" id="ARBA00007905"/>
    </source>
</evidence>
<gene>
    <name evidence="8" type="ORF">C2G38_2253460</name>
</gene>
<sequence>MNSIPKFVLNNGITIPALGLGTYRIIDPETVEFVVKNAISSGYRLIDSAIGYRNEETIGNVVNELIKDTSLNLKREDFFITSKLPPKDQGYDNCRQAFLSSLQRFNMDYLDLFLIHWPGTQKLKPSDPKHAINRKASYKALEELYTSGKIRAIGVSNYTHRHLTELLSYCTIIPAVLQVELHPLYYQKELIDLCKEHKIQVQAYSSLGEGKLVNGEIEIPVIKDIAKKNNVSVAQILLRWGYQHGFIVIPKSVKAERIKENLNIFKFELSNEDMEALNSLGKSQTTKFCWDPTDIY</sequence>
<dbReference type="Proteomes" id="UP000266673">
    <property type="component" value="Unassembled WGS sequence"/>
</dbReference>
<dbReference type="Pfam" id="PF00248">
    <property type="entry name" value="Aldo_ket_red"/>
    <property type="match status" value="1"/>
</dbReference>
<evidence type="ECO:0000256" key="6">
    <source>
        <dbReference type="PIRSR" id="PIRSR000097-3"/>
    </source>
</evidence>
<dbReference type="InterPro" id="IPR018170">
    <property type="entry name" value="Aldo/ket_reductase_CS"/>
</dbReference>
<evidence type="ECO:0000256" key="5">
    <source>
        <dbReference type="PIRSR" id="PIRSR000097-2"/>
    </source>
</evidence>
<evidence type="ECO:0000256" key="2">
    <source>
        <dbReference type="ARBA" id="ARBA00022857"/>
    </source>
</evidence>
<dbReference type="PANTHER" id="PTHR43827">
    <property type="entry name" value="2,5-DIKETO-D-GLUCONIC ACID REDUCTASE"/>
    <property type="match status" value="1"/>
</dbReference>
<dbReference type="InterPro" id="IPR020471">
    <property type="entry name" value="AKR"/>
</dbReference>
<dbReference type="STRING" id="44941.A0A397UFV2"/>
<feature type="site" description="Lowers pKa of active site Tyr" evidence="6">
    <location>
        <position position="83"/>
    </location>
</feature>
<comment type="caution">
    <text evidence="8">The sequence shown here is derived from an EMBL/GenBank/DDBJ whole genome shotgun (WGS) entry which is preliminary data.</text>
</comment>
<comment type="similarity">
    <text evidence="1">Belongs to the aldo/keto reductase family.</text>
</comment>
<evidence type="ECO:0000256" key="3">
    <source>
        <dbReference type="ARBA" id="ARBA00023002"/>
    </source>
</evidence>
<feature type="binding site" evidence="5">
    <location>
        <position position="116"/>
    </location>
    <ligand>
        <name>substrate</name>
    </ligand>
</feature>
<dbReference type="AlphaFoldDB" id="A0A397UFV2"/>
<dbReference type="CDD" id="cd19136">
    <property type="entry name" value="AKR_DrGR-like"/>
    <property type="match status" value="1"/>
</dbReference>
<keyword evidence="3" id="KW-0560">Oxidoreductase</keyword>